<dbReference type="Gene3D" id="3.30.530.20">
    <property type="match status" value="1"/>
</dbReference>
<name>A0ABQ8P9H1_9CRYT</name>
<feature type="compositionally biased region" description="Low complexity" evidence="1">
    <location>
        <begin position="334"/>
        <end position="349"/>
    </location>
</feature>
<protein>
    <recommendedName>
        <fullName evidence="4">START domain-containing protein</fullName>
    </recommendedName>
</protein>
<feature type="compositionally biased region" description="Basic and acidic residues" evidence="1">
    <location>
        <begin position="800"/>
        <end position="822"/>
    </location>
</feature>
<dbReference type="EMBL" id="JAPCXB010000048">
    <property type="protein sequence ID" value="KAJ1612235.1"/>
    <property type="molecule type" value="Genomic_DNA"/>
</dbReference>
<sequence>MRHFRKAFGILSHLEDARRRRPSRRWSFGGASESSLVETGSENHNKVVSSVAGLQSGGVGEKTAPRVPQDALTGGETQLSAGGEQVGPSNELDLKIFRIVSLEGEDGSGGGGGDGGGSGGVVVPKVVGSFNLEGVLMATTTTSCNSPLSLRSFGRPRREFDARLGSGNGTPVTTSLDFQSDENSRSLSNVYNAETECPRAGDGEVEFLELMYEEVLRSYTENLPYAAYSKFLELCGLLFELVERRVGAGKSVLLEMSLELSHQTDADSADAGNQNSSSSTQPASAFHQTLRSLKFSSSRGSTTSHTATPDSSKGRLLLDLVHLNRNGVPIRTPSGGSSSSNGSSGSGSSRKWRYHIGGSCSSGGNAVSNGCKTSGSESCPQQSLGSRRGKLFLESFPLLPQRSAESGDLAQGMPPEGAEAPSPRQRPRPNSKLIRLEDFPCIIFSQNCLPVSNSRFSSVKDRNLALEFLKFPTEVRCLGLERETRLSEFIVRLVTNMHIHRLRFTLFKCSTSYTDLVLALRYKRRHCNSRKSEEQQQQQQQLHHCLDERHLQTGVLSSEWNSLGDSNMGMWWTMGTESEFLILCDYIVNTNPINVVSIVNECDLHLKWAPFVTSSECLAYVGLYNQLVRNYSNMPWPIGLCQCSLYCVAIDVNRQEDEDSEPCIIITAVSLPEKADSVCGIKVKEAQSNASKLDILSLCFVIQSVPNCPSQTRISFLSKSNMPIPSFVPKAVPSFIAKQIGKAFFNNLIGIIERFSSSPFYQRIKSDTEFYEFVKRRLNVLEDSEFDMIQDPSPIRKKTQKEIKQREELKESLSRKDTRNHPPETAPTNGQEHPNHPKRDISFGNSRSYSAARTMMRMFPTF</sequence>
<dbReference type="Proteomes" id="UP001071777">
    <property type="component" value="Unassembled WGS sequence"/>
</dbReference>
<evidence type="ECO:0008006" key="4">
    <source>
        <dbReference type="Google" id="ProtNLM"/>
    </source>
</evidence>
<feature type="region of interest" description="Disordered" evidence="1">
    <location>
        <begin position="53"/>
        <end position="88"/>
    </location>
</feature>
<feature type="region of interest" description="Disordered" evidence="1">
    <location>
        <begin position="791"/>
        <end position="846"/>
    </location>
</feature>
<feature type="region of interest" description="Disordered" evidence="1">
    <location>
        <begin position="264"/>
        <end position="283"/>
    </location>
</feature>
<feature type="region of interest" description="Disordered" evidence="1">
    <location>
        <begin position="295"/>
        <end position="315"/>
    </location>
</feature>
<accession>A0ABQ8P9H1</accession>
<organism evidence="2 3">
    <name type="scientific">Cryptosporidium canis</name>
    <dbReference type="NCBI Taxonomy" id="195482"/>
    <lineage>
        <taxon>Eukaryota</taxon>
        <taxon>Sar</taxon>
        <taxon>Alveolata</taxon>
        <taxon>Apicomplexa</taxon>
        <taxon>Conoidasida</taxon>
        <taxon>Coccidia</taxon>
        <taxon>Eucoccidiorida</taxon>
        <taxon>Eimeriorina</taxon>
        <taxon>Cryptosporidiidae</taxon>
        <taxon>Cryptosporidium</taxon>
    </lineage>
</organism>
<dbReference type="SUPFAM" id="SSF55961">
    <property type="entry name" value="Bet v1-like"/>
    <property type="match status" value="1"/>
</dbReference>
<keyword evidence="3" id="KW-1185">Reference proteome</keyword>
<feature type="region of interest" description="Disordered" evidence="1">
    <location>
        <begin position="363"/>
        <end position="384"/>
    </location>
</feature>
<feature type="region of interest" description="Disordered" evidence="1">
    <location>
        <begin position="405"/>
        <end position="430"/>
    </location>
</feature>
<feature type="compositionally biased region" description="Polar residues" evidence="1">
    <location>
        <begin position="295"/>
        <end position="311"/>
    </location>
</feature>
<comment type="caution">
    <text evidence="2">The sequence shown here is derived from an EMBL/GenBank/DDBJ whole genome shotgun (WGS) entry which is preliminary data.</text>
</comment>
<proteinExistence type="predicted"/>
<feature type="region of interest" description="Disordered" evidence="1">
    <location>
        <begin position="327"/>
        <end position="350"/>
    </location>
</feature>
<evidence type="ECO:0000256" key="1">
    <source>
        <dbReference type="SAM" id="MobiDB-lite"/>
    </source>
</evidence>
<reference evidence="2" key="1">
    <citation type="submission" date="2022-10" db="EMBL/GenBank/DDBJ databases">
        <title>Adaptive evolution leads to modifications in subtelomeric GC content in a zoonotic Cryptosporidium species.</title>
        <authorList>
            <person name="Li J."/>
            <person name="Feng Y."/>
            <person name="Xiao L."/>
        </authorList>
    </citation>
    <scope>NUCLEOTIDE SEQUENCE</scope>
    <source>
        <strain evidence="2">25894</strain>
    </source>
</reference>
<evidence type="ECO:0000313" key="3">
    <source>
        <dbReference type="Proteomes" id="UP001071777"/>
    </source>
</evidence>
<feature type="compositionally biased region" description="Polar residues" evidence="1">
    <location>
        <begin position="271"/>
        <end position="283"/>
    </location>
</feature>
<evidence type="ECO:0000313" key="2">
    <source>
        <dbReference type="EMBL" id="KAJ1612235.1"/>
    </source>
</evidence>
<dbReference type="InterPro" id="IPR023393">
    <property type="entry name" value="START-like_dom_sf"/>
</dbReference>
<gene>
    <name evidence="2" type="ORF">OJ252_1328</name>
</gene>